<feature type="domain" description="F5/8 type C" evidence="6">
    <location>
        <begin position="1003"/>
        <end position="1097"/>
    </location>
</feature>
<dbReference type="SUPFAM" id="SSF140657">
    <property type="entry name" value="Hyaluronidase post-catalytic domain-like"/>
    <property type="match status" value="1"/>
</dbReference>
<keyword evidence="4" id="KW-0472">Membrane</keyword>
<dbReference type="SUPFAM" id="SSF51445">
    <property type="entry name" value="(Trans)glycosidases"/>
    <property type="match status" value="1"/>
</dbReference>
<evidence type="ECO:0000256" key="3">
    <source>
        <dbReference type="PROSITE-ProRule" id="PRU01353"/>
    </source>
</evidence>
<dbReference type="InterPro" id="IPR008979">
    <property type="entry name" value="Galactose-bd-like_sf"/>
</dbReference>
<dbReference type="InterPro" id="IPR011496">
    <property type="entry name" value="O-GlcNAcase_cat"/>
</dbReference>
<organism evidence="8 9">
    <name type="scientific">Mycoplasmopsis alligatoris A21JP2</name>
    <dbReference type="NCBI Taxonomy" id="747682"/>
    <lineage>
        <taxon>Bacteria</taxon>
        <taxon>Bacillati</taxon>
        <taxon>Mycoplasmatota</taxon>
        <taxon>Mycoplasmoidales</taxon>
        <taxon>Metamycoplasmataceae</taxon>
        <taxon>Mycoplasmopsis</taxon>
    </lineage>
</organism>
<dbReference type="Gene3D" id="3.30.379.10">
    <property type="entry name" value="Chitobiase/beta-hexosaminidase domain 2-like"/>
    <property type="match status" value="1"/>
</dbReference>
<comment type="similarity">
    <text evidence="3">Belongs to the glycosyl hydrolase 84 family.</text>
</comment>
<feature type="domain" description="GH84" evidence="7">
    <location>
        <begin position="186"/>
        <end position="462"/>
    </location>
</feature>
<dbReference type="InterPro" id="IPR015882">
    <property type="entry name" value="HEX_bac_N"/>
</dbReference>
<protein>
    <submittedName>
        <fullName evidence="8">F5/8 type C domain protein</fullName>
    </submittedName>
</protein>
<evidence type="ECO:0000256" key="1">
    <source>
        <dbReference type="ARBA" id="ARBA00022801"/>
    </source>
</evidence>
<dbReference type="InterPro" id="IPR000421">
    <property type="entry name" value="FA58C"/>
</dbReference>
<keyword evidence="5" id="KW-0732">Signal</keyword>
<proteinExistence type="inferred from homology"/>
<dbReference type="RefSeq" id="WP_005683819.1">
    <property type="nucleotide sequence ID" value="NZ_ADNC01000027.1"/>
</dbReference>
<dbReference type="Gene3D" id="2.60.120.260">
    <property type="entry name" value="Galactose-binding domain-like"/>
    <property type="match status" value="4"/>
</dbReference>
<evidence type="ECO:0000256" key="2">
    <source>
        <dbReference type="ARBA" id="ARBA00023295"/>
    </source>
</evidence>
<dbReference type="STRING" id="747682.MALL_0358"/>
<keyword evidence="2 3" id="KW-0326">Glycosidase</keyword>
<dbReference type="InterPro" id="IPR029018">
    <property type="entry name" value="Hex-like_dom2"/>
</dbReference>
<accession>D4XWS0</accession>
<evidence type="ECO:0000256" key="4">
    <source>
        <dbReference type="SAM" id="Phobius"/>
    </source>
</evidence>
<dbReference type="GO" id="GO:0005975">
    <property type="term" value="P:carbohydrate metabolic process"/>
    <property type="evidence" value="ECO:0007669"/>
    <property type="project" value="UniProtKB-ARBA"/>
</dbReference>
<dbReference type="SUPFAM" id="SSF49785">
    <property type="entry name" value="Galactose-binding domain-like"/>
    <property type="match status" value="4"/>
</dbReference>
<feature type="active site" description="Proton donor" evidence="3">
    <location>
        <position position="307"/>
    </location>
</feature>
<dbReference type="Pfam" id="PF00754">
    <property type="entry name" value="F5_F8_type_C"/>
    <property type="match status" value="2"/>
</dbReference>
<reference evidence="8 9" key="1">
    <citation type="submission" date="2010-03" db="EMBL/GenBank/DDBJ databases">
        <authorList>
            <person name="Glass J.I."/>
            <person name="Benders G.A."/>
            <person name="Durkin A.S."/>
            <person name="Farmerie W.G."/>
            <person name="Hlavinka K."/>
            <person name="Hostetler J."/>
            <person name="Jackson J."/>
            <person name="May M.A."/>
            <person name="Miller R.H."/>
            <person name="Paralanov V."/>
            <person name="Radune D."/>
            <person name="Szczypinski B."/>
            <person name="Brown D.R."/>
        </authorList>
    </citation>
    <scope>NUCLEOTIDE SEQUENCE [LARGE SCALE GENOMIC DNA]</scope>
    <source>
        <strain evidence="8 9">A21JP2</strain>
    </source>
</reference>
<dbReference type="GO" id="GO:1901135">
    <property type="term" value="P:carbohydrate derivative metabolic process"/>
    <property type="evidence" value="ECO:0007669"/>
    <property type="project" value="UniProtKB-ARBA"/>
</dbReference>
<dbReference type="InterPro" id="IPR017853">
    <property type="entry name" value="GH"/>
</dbReference>
<feature type="chain" id="PRO_5003066438" evidence="5">
    <location>
        <begin position="33"/>
        <end position="1852"/>
    </location>
</feature>
<gene>
    <name evidence="8" type="ORF">MALL_0358</name>
</gene>
<dbReference type="PROSITE" id="PS50022">
    <property type="entry name" value="FA58C_3"/>
    <property type="match status" value="1"/>
</dbReference>
<evidence type="ECO:0000259" key="7">
    <source>
        <dbReference type="PROSITE" id="PS52009"/>
    </source>
</evidence>
<dbReference type="Gene3D" id="1.20.58.460">
    <property type="entry name" value="Hyaluronidase post-catalytic domain-like"/>
    <property type="match status" value="1"/>
</dbReference>
<keyword evidence="9" id="KW-1185">Reference proteome</keyword>
<dbReference type="SUPFAM" id="SSF55545">
    <property type="entry name" value="beta-N-acetylhexosaminidase-like domain"/>
    <property type="match status" value="1"/>
</dbReference>
<dbReference type="Gene3D" id="3.20.20.80">
    <property type="entry name" value="Glycosidases"/>
    <property type="match status" value="1"/>
</dbReference>
<dbReference type="Proteomes" id="UP000004757">
    <property type="component" value="Unassembled WGS sequence"/>
</dbReference>
<dbReference type="PANTHER" id="PTHR13170:SF16">
    <property type="entry name" value="PROTEIN O-GLCNACASE"/>
    <property type="match status" value="1"/>
</dbReference>
<keyword evidence="1 3" id="KW-0378">Hydrolase</keyword>
<feature type="signal peptide" evidence="5">
    <location>
        <begin position="1"/>
        <end position="32"/>
    </location>
</feature>
<dbReference type="EMBL" id="ADNC01000027">
    <property type="protein sequence ID" value="EFF41200.1"/>
    <property type="molecule type" value="Genomic_DNA"/>
</dbReference>
<dbReference type="PROSITE" id="PS52009">
    <property type="entry name" value="GH84"/>
    <property type="match status" value="1"/>
</dbReference>
<evidence type="ECO:0000313" key="9">
    <source>
        <dbReference type="Proteomes" id="UP000004757"/>
    </source>
</evidence>
<dbReference type="Pfam" id="PF07555">
    <property type="entry name" value="NAGidase"/>
    <property type="match status" value="1"/>
</dbReference>
<evidence type="ECO:0000256" key="5">
    <source>
        <dbReference type="SAM" id="SignalP"/>
    </source>
</evidence>
<dbReference type="GO" id="GO:0015929">
    <property type="term" value="F:hexosaminidase activity"/>
    <property type="evidence" value="ECO:0007669"/>
    <property type="project" value="UniProtKB-ARBA"/>
</dbReference>
<evidence type="ECO:0000313" key="8">
    <source>
        <dbReference type="EMBL" id="EFF41200.1"/>
    </source>
</evidence>
<dbReference type="OrthoDB" id="9760892at2"/>
<evidence type="ECO:0000259" key="6">
    <source>
        <dbReference type="PROSITE" id="PS50022"/>
    </source>
</evidence>
<sequence>MKNKRKKLLILSSASVLGVVAPLIAISQNSNANQPEVTMKKDYVITPNPHKVTYQEGSFILRDKYSLSKTDIDEATALKLSEITKLKGMTLSNKKNDKVTNITLVDITKNDALKNQVLTKHKADFDAKVFEKIDGHVLIIKDGNITVIGKNADALFYGLVTLLDILKQLNGLELRNLVVEDYADTSIRGFIEGYYGIPWSNEDRMSLMRFGGKLKMTSYIFAPKDDPYHGQKWYELYPPEELEKIKEMSHVGNMSKTRFVWTIHPFMSGRRFGANEANFDKDYASMVAKFEQLYSAGIRQFGVLADDVGSVPRTVVIKMMKKLVEWGKQKGDVYDWVFCPAGYTYAWTDMQELNDYDPEFPKEVQIFWTGDTVTGHINRQTLEHFRRSKKRANQEDRRAPLFWLNWPVNDINKKRMLMGKGEVLHNDITPDDLVGAVTNPMQEAEPSKVAIAAVADYTWNIGAFNADKSWANSFRYIDENVPESLNRLSWHMSDPSPNGHRLVLGESENIVNDLTALSANLKTNTALTQSNMEKIVTEMNLVIEASKDVLVNMKNKRFLEQYTPFAKAISANAKAILGFMEAYKDFNEGNKNTGFAKYVQAIKDYEESHLYQHIIISGLTKTEPGSKRLRPFMEELKTKTSELFNDYVFDRSFKGIQKTTYSTNIKTASKDGSIENIYDKNPETGILFKGAPRKGDEYKVEYALPRTIYGLHIKQAYPNHTSDYFKKYKVEYTSDGKDWKDIENPGKEYTTVDLDLYKLKLDNVKGIRIVNSQDQNGTWTGLKEFEVDFIQKIEKQKPNKAEIEDLILPKDWTFYNGRKENIYDNNLSSYGWLKFPKDTYKVGDTVAIKLKTAVSEGVVNLKLGRHDRDNDRIKKFDLEYTTETQLNNNTVWTKLGSYENDVTVRAKFKSTSNKPVTFIRVKVNEKGNSWVAFRDFSVDLPLELADDPIISNVIYSKEEKKIVIAENDTKLIFDSNDKTSAHFKTNQVDGNQPNNKRDHILKDSYIGVELETLSKIGKVEVIMGRHDTDDDYMKGAVLEYSIDNKTWTELEKYENQRHIIYKSDLSSEPIKAKYLRLKSTKEHKNWIGIREFKVYGYENNFNTVLLTNKQQSTSQVYANYTLNSGNYVVNPTKNITLKNGEFIKVDLLRNSLLKTVELDAANKDKLTGEYSMNDYLYLPFPQLGANPTINARYIRLQNNTGKDLTFDLQRLDIKTVEYAAPSVIFTNMGAENGNDKTSNLFDMDPTTYMKLKNRQKAGEYTIIDMGREIDLKNLKLVTNDSNKDYIRDADIYISTTNKDGDEGWEKVMSIGDGKPDADSDDKILVSFPKHEVSYNTVSNEKINKKARYIKIKMTADYYGRWSQLNEVVWNYEKPEQDYIREYINDTNNRNFLTNTSDLFKNRFYMYKDEDLNTSYISKEKTGTMDWLVSDKETIEANYVKIVAKPNMNAKVSAVLYDESAKKEEVVELGKLPLAINDFHLPAGKKLFRLRFDWNTNPLEMIDVVLFKKDKPSTNKKAEVEALKTKLNSKLSDTSITPKDLEELKEALKVVDEVTKNDKYGEEVYAQLLEVLNKFDKLSKDNLKADKEALKTLLTNNKTIFDSEKYYTRNSYLPVKKAKEALEAGLSNDNLTVAESVSLMEKFNNALKGLAHDKTWKDKGKQLYEDVKELDKVFSGKNLEKAKPLFSKLKEMVSEPEKNTPQNFEKVVTALLAIQSGKNEDTVNSVATLKDSSINIDKMKPSDMKMDDIKIEGFDTTKFKAQVVKVTPNDKTGTLEVEYNLISLTDENVKLRDTVTLDGFKKEVSDGVSGTQDDTNTVKKGRSLTGNIILWSAIGVIVLAIITAVVLIFLKKR</sequence>
<name>D4XWS0_9BACT</name>
<dbReference type="PANTHER" id="PTHR13170">
    <property type="entry name" value="O-GLCNACASE"/>
    <property type="match status" value="1"/>
</dbReference>
<feature type="transmembrane region" description="Helical" evidence="4">
    <location>
        <begin position="1827"/>
        <end position="1849"/>
    </location>
</feature>
<keyword evidence="4" id="KW-0812">Transmembrane</keyword>
<dbReference type="Pfam" id="PF02838">
    <property type="entry name" value="Glyco_hydro_20b"/>
    <property type="match status" value="1"/>
</dbReference>
<dbReference type="eggNOG" id="COG3525">
    <property type="taxonomic scope" value="Bacteria"/>
</dbReference>
<comment type="caution">
    <text evidence="8">The sequence shown here is derived from an EMBL/GenBank/DDBJ whole genome shotgun (WGS) entry which is preliminary data.</text>
</comment>
<keyword evidence="4" id="KW-1133">Transmembrane helix</keyword>
<dbReference type="InterPro" id="IPR051822">
    <property type="entry name" value="Glycosyl_Hydrolase_84"/>
</dbReference>